<dbReference type="AlphaFoldDB" id="A0A1Q3F0A9"/>
<dbReference type="InterPro" id="IPR036236">
    <property type="entry name" value="Znf_C2H2_sf"/>
</dbReference>
<dbReference type="SUPFAM" id="SSF57716">
    <property type="entry name" value="Glucocorticoid receptor-like (DNA-binding domain)"/>
    <property type="match status" value="1"/>
</dbReference>
<keyword evidence="2 8" id="KW-0479">Metal-binding</keyword>
<keyword evidence="5 8" id="KW-0862">Zinc</keyword>
<keyword evidence="6" id="KW-0539">Nucleus</keyword>
<dbReference type="GO" id="GO:0000978">
    <property type="term" value="F:RNA polymerase II cis-regulatory region sequence-specific DNA binding"/>
    <property type="evidence" value="ECO:0007669"/>
    <property type="project" value="TreeGrafter"/>
</dbReference>
<dbReference type="GO" id="GO:0008270">
    <property type="term" value="F:zinc ion binding"/>
    <property type="evidence" value="ECO:0007669"/>
    <property type="project" value="UniProtKB-UniRule"/>
</dbReference>
<evidence type="ECO:0000256" key="1">
    <source>
        <dbReference type="ARBA" id="ARBA00004123"/>
    </source>
</evidence>
<evidence type="ECO:0000256" key="6">
    <source>
        <dbReference type="ARBA" id="ARBA00023242"/>
    </source>
</evidence>
<keyword evidence="3" id="KW-0677">Repeat</keyword>
<reference evidence="11" key="1">
    <citation type="submission" date="2017-01" db="EMBL/GenBank/DDBJ databases">
        <title>A deep insight into the sialotranscriptome of adult male and female Cluex tarsalis mosquitoes.</title>
        <authorList>
            <person name="Ribeiro J.M."/>
            <person name="Moreira F."/>
            <person name="Bernard K.A."/>
            <person name="Calvo E."/>
        </authorList>
    </citation>
    <scope>NUCLEOTIDE SEQUENCE</scope>
    <source>
        <strain evidence="11">Kern County</strain>
        <tissue evidence="11">Salivary glands</tissue>
    </source>
</reference>
<dbReference type="Gene3D" id="3.40.1800.20">
    <property type="match status" value="1"/>
</dbReference>
<feature type="binding site" evidence="8">
    <location>
        <position position="105"/>
    </location>
    <ligand>
        <name>Zn(2+)</name>
        <dbReference type="ChEBI" id="CHEBI:29105"/>
    </ligand>
</feature>
<dbReference type="PANTHER" id="PTHR24376:SF216">
    <property type="entry name" value="ZINC FINGER PROTEIN 420-LIKE"/>
    <property type="match status" value="1"/>
</dbReference>
<evidence type="ECO:0000259" key="10">
    <source>
        <dbReference type="PROSITE" id="PS51915"/>
    </source>
</evidence>
<dbReference type="Gene3D" id="3.30.160.60">
    <property type="entry name" value="Classic Zinc Finger"/>
    <property type="match status" value="3"/>
</dbReference>
<dbReference type="GO" id="GO:0001228">
    <property type="term" value="F:DNA-binding transcription activator activity, RNA polymerase II-specific"/>
    <property type="evidence" value="ECO:0007669"/>
    <property type="project" value="TreeGrafter"/>
</dbReference>
<feature type="domain" description="ZAD" evidence="10">
    <location>
        <begin position="58"/>
        <end position="132"/>
    </location>
</feature>
<feature type="domain" description="C2H2-type" evidence="9">
    <location>
        <begin position="270"/>
        <end position="296"/>
    </location>
</feature>
<evidence type="ECO:0000259" key="9">
    <source>
        <dbReference type="PROSITE" id="PS50157"/>
    </source>
</evidence>
<protein>
    <submittedName>
        <fullName evidence="11">Putative zinc finger protein gfi-1</fullName>
    </submittedName>
</protein>
<dbReference type="InterPro" id="IPR012934">
    <property type="entry name" value="Znf_AD"/>
</dbReference>
<dbReference type="PANTHER" id="PTHR24376">
    <property type="entry name" value="ZINC FINGER PROTEIN"/>
    <property type="match status" value="1"/>
</dbReference>
<organism evidence="11">
    <name type="scientific">Culex tarsalis</name>
    <name type="common">Encephalitis mosquito</name>
    <dbReference type="NCBI Taxonomy" id="7177"/>
    <lineage>
        <taxon>Eukaryota</taxon>
        <taxon>Metazoa</taxon>
        <taxon>Ecdysozoa</taxon>
        <taxon>Arthropoda</taxon>
        <taxon>Hexapoda</taxon>
        <taxon>Insecta</taxon>
        <taxon>Pterygota</taxon>
        <taxon>Neoptera</taxon>
        <taxon>Endopterygota</taxon>
        <taxon>Diptera</taxon>
        <taxon>Nematocera</taxon>
        <taxon>Culicoidea</taxon>
        <taxon>Culicidae</taxon>
        <taxon>Culicinae</taxon>
        <taxon>Culicini</taxon>
        <taxon>Culex</taxon>
        <taxon>Culex</taxon>
    </lineage>
</organism>
<dbReference type="PROSITE" id="PS50157">
    <property type="entry name" value="ZINC_FINGER_C2H2_2"/>
    <property type="match status" value="2"/>
</dbReference>
<feature type="binding site" evidence="8">
    <location>
        <position position="60"/>
    </location>
    <ligand>
        <name>Zn(2+)</name>
        <dbReference type="ChEBI" id="CHEBI:29105"/>
    </ligand>
</feature>
<evidence type="ECO:0000256" key="7">
    <source>
        <dbReference type="PROSITE-ProRule" id="PRU00042"/>
    </source>
</evidence>
<feature type="binding site" evidence="8">
    <location>
        <position position="108"/>
    </location>
    <ligand>
        <name>Zn(2+)</name>
        <dbReference type="ChEBI" id="CHEBI:29105"/>
    </ligand>
</feature>
<dbReference type="Pfam" id="PF07776">
    <property type="entry name" value="zf-AD"/>
    <property type="match status" value="1"/>
</dbReference>
<feature type="binding site" evidence="8">
    <location>
        <position position="63"/>
    </location>
    <ligand>
        <name>Zn(2+)</name>
        <dbReference type="ChEBI" id="CHEBI:29105"/>
    </ligand>
</feature>
<evidence type="ECO:0000256" key="4">
    <source>
        <dbReference type="ARBA" id="ARBA00022771"/>
    </source>
</evidence>
<accession>A0A1Q3F0A9</accession>
<dbReference type="SMART" id="SM00355">
    <property type="entry name" value="ZnF_C2H2"/>
    <property type="match status" value="5"/>
</dbReference>
<keyword evidence="4 7" id="KW-0863">Zinc-finger</keyword>
<dbReference type="GO" id="GO:0005634">
    <property type="term" value="C:nucleus"/>
    <property type="evidence" value="ECO:0007669"/>
    <property type="project" value="UniProtKB-SubCell"/>
</dbReference>
<dbReference type="SUPFAM" id="SSF57667">
    <property type="entry name" value="beta-beta-alpha zinc fingers"/>
    <property type="match status" value="1"/>
</dbReference>
<dbReference type="SMART" id="SM00868">
    <property type="entry name" value="zf-AD"/>
    <property type="match status" value="1"/>
</dbReference>
<dbReference type="Pfam" id="PF00096">
    <property type="entry name" value="zf-C2H2"/>
    <property type="match status" value="2"/>
</dbReference>
<dbReference type="EMBL" id="GFDL01014059">
    <property type="protein sequence ID" value="JAV20986.1"/>
    <property type="molecule type" value="Transcribed_RNA"/>
</dbReference>
<dbReference type="PROSITE" id="PS00028">
    <property type="entry name" value="ZINC_FINGER_C2H2_1"/>
    <property type="match status" value="3"/>
</dbReference>
<sequence>MERTRPDPSTDSAKKKGIVQYCLKSIRICSKKEAEMANPRPEIKAVKTKIKIKKADVRQCRLCLRILPRTEVRETRGNNSVDLSRKIETAVSVRILKSDKLTTVCVNCLRLVDITYNFRMACMKTNIIYAGKLVMLHEGSWLEEDKKELLDDCQELVRRHRAEMDKLFTCTGYEGRSLEHATSEQEEPILEVKEDPVEQPLADEIDDSEPEATDEWSKMFESGPATMGKRVRTDNGSIPRGRYICEMCGLVVDKHNEEYHRNEHFNLTPYQCPNCPMAYHSKQAMHRHKLQLHDGKIFTKECNICHKTIRGKACFNRHVARHSDPTVDSVACEICGKRYRKAYMNDHMNTHTGNMEHECSICGRKFAAKTNFFTHMKKYHANGIKTEFTDCGYDLNVVN</sequence>
<dbReference type="PROSITE" id="PS51915">
    <property type="entry name" value="ZAD"/>
    <property type="match status" value="1"/>
</dbReference>
<evidence type="ECO:0000256" key="8">
    <source>
        <dbReference type="PROSITE-ProRule" id="PRU01263"/>
    </source>
</evidence>
<evidence type="ECO:0000256" key="3">
    <source>
        <dbReference type="ARBA" id="ARBA00022737"/>
    </source>
</evidence>
<comment type="subcellular location">
    <subcellularLocation>
        <location evidence="1">Nucleus</location>
    </subcellularLocation>
</comment>
<proteinExistence type="predicted"/>
<feature type="domain" description="C2H2-type" evidence="9">
    <location>
        <begin position="357"/>
        <end position="382"/>
    </location>
</feature>
<evidence type="ECO:0000313" key="11">
    <source>
        <dbReference type="EMBL" id="JAV20986.1"/>
    </source>
</evidence>
<name>A0A1Q3F0A9_CULTA</name>
<dbReference type="InterPro" id="IPR013087">
    <property type="entry name" value="Znf_C2H2_type"/>
</dbReference>
<evidence type="ECO:0000256" key="2">
    <source>
        <dbReference type="ARBA" id="ARBA00022723"/>
    </source>
</evidence>
<evidence type="ECO:0000256" key="5">
    <source>
        <dbReference type="ARBA" id="ARBA00022833"/>
    </source>
</evidence>